<evidence type="ECO:0000313" key="2">
    <source>
        <dbReference type="EMBL" id="AWO74950.1"/>
    </source>
</evidence>
<dbReference type="AlphaFoldDB" id="A0A2Z3N7U1"/>
<dbReference type="RefSeq" id="WP_110107632.1">
    <property type="nucleotide sequence ID" value="NZ_CP027303.2"/>
</dbReference>
<dbReference type="Proteomes" id="UP000246996">
    <property type="component" value="Chromosome"/>
</dbReference>
<keyword evidence="1" id="KW-0175">Coiled coil</keyword>
<name>A0A2Z3N7U1_GEOTH</name>
<dbReference type="EMBL" id="CP027303">
    <property type="protein sequence ID" value="AWO74950.1"/>
    <property type="molecule type" value="Genomic_DNA"/>
</dbReference>
<evidence type="ECO:0000256" key="1">
    <source>
        <dbReference type="SAM" id="Coils"/>
    </source>
</evidence>
<organism evidence="2 3">
    <name type="scientific">Geobacillus thermoleovorans</name>
    <name type="common">Bacillus thermoleovorans</name>
    <dbReference type="NCBI Taxonomy" id="33941"/>
    <lineage>
        <taxon>Bacteria</taxon>
        <taxon>Bacillati</taxon>
        <taxon>Bacillota</taxon>
        <taxon>Bacilli</taxon>
        <taxon>Bacillales</taxon>
        <taxon>Anoxybacillaceae</taxon>
        <taxon>Geobacillus</taxon>
        <taxon>Geobacillus thermoleovorans group</taxon>
    </lineage>
</organism>
<sequence length="59" mass="7086">MTKEQMQEQIQQLIRKQEQEIERLLETKRNTEPDDVLYAICEIVALQKQKFIAELRALL</sequence>
<accession>A0A2Z3N7U1</accession>
<feature type="coiled-coil region" evidence="1">
    <location>
        <begin position="3"/>
        <end position="30"/>
    </location>
</feature>
<protein>
    <submittedName>
        <fullName evidence="2">Uncharacterized protein</fullName>
    </submittedName>
</protein>
<proteinExistence type="predicted"/>
<reference evidence="3" key="1">
    <citation type="submission" date="2018-02" db="EMBL/GenBank/DDBJ databases">
        <title>The complete genome of bacterial strain SGAirxxxx.</title>
        <authorList>
            <person name="Schuster S.C."/>
        </authorList>
    </citation>
    <scope>NUCLEOTIDE SEQUENCE [LARGE SCALE GENOMIC DNA]</scope>
    <source>
        <strain evidence="3">SGAir0734</strain>
    </source>
</reference>
<gene>
    <name evidence="2" type="ORF">C1N76_10905</name>
</gene>
<evidence type="ECO:0000313" key="3">
    <source>
        <dbReference type="Proteomes" id="UP000246996"/>
    </source>
</evidence>